<keyword evidence="7 15" id="KW-0812">Transmembrane</keyword>
<evidence type="ECO:0000256" key="14">
    <source>
        <dbReference type="SAM" id="Coils"/>
    </source>
</evidence>
<evidence type="ECO:0000256" key="13">
    <source>
        <dbReference type="ARBA" id="ARBA00023136"/>
    </source>
</evidence>
<comment type="caution">
    <text evidence="17">The sequence shown here is derived from an EMBL/GenBank/DDBJ whole genome shotgun (WGS) entry which is preliminary data.</text>
</comment>
<evidence type="ECO:0000256" key="12">
    <source>
        <dbReference type="ARBA" id="ARBA00023012"/>
    </source>
</evidence>
<dbReference type="CDD" id="cd00082">
    <property type="entry name" value="HisKA"/>
    <property type="match status" value="1"/>
</dbReference>
<dbReference type="InterPro" id="IPR036097">
    <property type="entry name" value="HisK_dim/P_sf"/>
</dbReference>
<protein>
    <recommendedName>
        <fullName evidence="3">histidine kinase</fullName>
        <ecNumber evidence="3">2.7.13.3</ecNumber>
    </recommendedName>
</protein>
<dbReference type="CDD" id="cd12914">
    <property type="entry name" value="PDC1_DGC_like"/>
    <property type="match status" value="1"/>
</dbReference>
<dbReference type="InterPro" id="IPR036890">
    <property type="entry name" value="HATPase_C_sf"/>
</dbReference>
<dbReference type="Pfam" id="PF02743">
    <property type="entry name" value="dCache_1"/>
    <property type="match status" value="1"/>
</dbReference>
<keyword evidence="10 17" id="KW-0067">ATP-binding</keyword>
<evidence type="ECO:0000256" key="1">
    <source>
        <dbReference type="ARBA" id="ARBA00000085"/>
    </source>
</evidence>
<dbReference type="Pfam" id="PF02518">
    <property type="entry name" value="HATPase_c"/>
    <property type="match status" value="1"/>
</dbReference>
<dbReference type="EC" id="2.7.13.3" evidence="3"/>
<keyword evidence="8" id="KW-0547">Nucleotide-binding</keyword>
<evidence type="ECO:0000256" key="2">
    <source>
        <dbReference type="ARBA" id="ARBA00004651"/>
    </source>
</evidence>
<dbReference type="InterPro" id="IPR017055">
    <property type="entry name" value="Sig_transdc_His_kinase_DctB"/>
</dbReference>
<dbReference type="Proteomes" id="UP001595617">
    <property type="component" value="Unassembled WGS sequence"/>
</dbReference>
<dbReference type="SUPFAM" id="SSF47384">
    <property type="entry name" value="Homodimeric domain of signal transducing histidine kinase"/>
    <property type="match status" value="1"/>
</dbReference>
<evidence type="ECO:0000256" key="6">
    <source>
        <dbReference type="ARBA" id="ARBA00022679"/>
    </source>
</evidence>
<gene>
    <name evidence="17" type="ORF">ACFOOG_07520</name>
</gene>
<dbReference type="Gene3D" id="3.30.450.20">
    <property type="entry name" value="PAS domain"/>
    <property type="match status" value="2"/>
</dbReference>
<dbReference type="GO" id="GO:0005524">
    <property type="term" value="F:ATP binding"/>
    <property type="evidence" value="ECO:0007669"/>
    <property type="project" value="UniProtKB-KW"/>
</dbReference>
<dbReference type="InterPro" id="IPR003661">
    <property type="entry name" value="HisK_dim/P_dom"/>
</dbReference>
<keyword evidence="14" id="KW-0175">Coiled coil</keyword>
<keyword evidence="18" id="KW-1185">Reference proteome</keyword>
<feature type="coiled-coil region" evidence="14">
    <location>
        <begin position="331"/>
        <end position="369"/>
    </location>
</feature>
<dbReference type="InterPro" id="IPR033479">
    <property type="entry name" value="dCache_1"/>
</dbReference>
<feature type="transmembrane region" description="Helical" evidence="15">
    <location>
        <begin position="313"/>
        <end position="331"/>
    </location>
</feature>
<keyword evidence="5" id="KW-0597">Phosphoprotein</keyword>
<dbReference type="SUPFAM" id="SSF103190">
    <property type="entry name" value="Sensory domain-like"/>
    <property type="match status" value="1"/>
</dbReference>
<comment type="subcellular location">
    <subcellularLocation>
        <location evidence="2">Cell membrane</location>
        <topology evidence="2">Multi-pass membrane protein</topology>
    </subcellularLocation>
</comment>
<proteinExistence type="predicted"/>
<accession>A0ABV7ZZ33</accession>
<dbReference type="SUPFAM" id="SSF55874">
    <property type="entry name" value="ATPase domain of HSP90 chaperone/DNA topoisomerase II/histidine kinase"/>
    <property type="match status" value="1"/>
</dbReference>
<dbReference type="InterPro" id="IPR005467">
    <property type="entry name" value="His_kinase_dom"/>
</dbReference>
<feature type="domain" description="Histidine kinase" evidence="16">
    <location>
        <begin position="385"/>
        <end position="598"/>
    </location>
</feature>
<dbReference type="SMART" id="SM00388">
    <property type="entry name" value="HisKA"/>
    <property type="match status" value="1"/>
</dbReference>
<dbReference type="PIRSF" id="PIRSF036431">
    <property type="entry name" value="STHK_DctB"/>
    <property type="match status" value="1"/>
</dbReference>
<reference evidence="18" key="1">
    <citation type="journal article" date="2019" name="Int. J. Syst. Evol. Microbiol.">
        <title>The Global Catalogue of Microorganisms (GCM) 10K type strain sequencing project: providing services to taxonomists for standard genome sequencing and annotation.</title>
        <authorList>
            <consortium name="The Broad Institute Genomics Platform"/>
            <consortium name="The Broad Institute Genome Sequencing Center for Infectious Disease"/>
            <person name="Wu L."/>
            <person name="Ma J."/>
        </authorList>
    </citation>
    <scope>NUCLEOTIDE SEQUENCE [LARGE SCALE GENOMIC DNA]</scope>
    <source>
        <strain evidence="18">IBRC 10765</strain>
    </source>
</reference>
<dbReference type="InterPro" id="IPR004358">
    <property type="entry name" value="Sig_transdc_His_kin-like_C"/>
</dbReference>
<dbReference type="Pfam" id="PF00512">
    <property type="entry name" value="HisKA"/>
    <property type="match status" value="1"/>
</dbReference>
<evidence type="ECO:0000256" key="11">
    <source>
        <dbReference type="ARBA" id="ARBA00022989"/>
    </source>
</evidence>
<evidence type="ECO:0000256" key="10">
    <source>
        <dbReference type="ARBA" id="ARBA00022840"/>
    </source>
</evidence>
<dbReference type="Gene3D" id="1.10.287.130">
    <property type="match status" value="1"/>
</dbReference>
<name>A0ABV7ZZ33_9GAMM</name>
<dbReference type="RefSeq" id="WP_380695114.1">
    <property type="nucleotide sequence ID" value="NZ_JBHRYR010000003.1"/>
</dbReference>
<dbReference type="PANTHER" id="PTHR43065">
    <property type="entry name" value="SENSOR HISTIDINE KINASE"/>
    <property type="match status" value="1"/>
</dbReference>
<dbReference type="Gene3D" id="3.30.565.10">
    <property type="entry name" value="Histidine kinase-like ATPase, C-terminal domain"/>
    <property type="match status" value="1"/>
</dbReference>
<evidence type="ECO:0000256" key="4">
    <source>
        <dbReference type="ARBA" id="ARBA00022475"/>
    </source>
</evidence>
<organism evidence="17 18">
    <name type="scientific">Saccharospirillum mangrovi</name>
    <dbReference type="NCBI Taxonomy" id="2161747"/>
    <lineage>
        <taxon>Bacteria</taxon>
        <taxon>Pseudomonadati</taxon>
        <taxon>Pseudomonadota</taxon>
        <taxon>Gammaproteobacteria</taxon>
        <taxon>Oceanospirillales</taxon>
        <taxon>Saccharospirillaceae</taxon>
        <taxon>Saccharospirillum</taxon>
    </lineage>
</organism>
<evidence type="ECO:0000256" key="5">
    <source>
        <dbReference type="ARBA" id="ARBA00022553"/>
    </source>
</evidence>
<keyword evidence="11 15" id="KW-1133">Transmembrane helix</keyword>
<evidence type="ECO:0000313" key="18">
    <source>
        <dbReference type="Proteomes" id="UP001595617"/>
    </source>
</evidence>
<evidence type="ECO:0000256" key="7">
    <source>
        <dbReference type="ARBA" id="ARBA00022692"/>
    </source>
</evidence>
<keyword evidence="13 15" id="KW-0472">Membrane</keyword>
<dbReference type="SMART" id="SM00387">
    <property type="entry name" value="HATPase_c"/>
    <property type="match status" value="1"/>
</dbReference>
<keyword evidence="9" id="KW-0418">Kinase</keyword>
<keyword evidence="6" id="KW-0808">Transferase</keyword>
<evidence type="ECO:0000256" key="8">
    <source>
        <dbReference type="ARBA" id="ARBA00022741"/>
    </source>
</evidence>
<evidence type="ECO:0000256" key="9">
    <source>
        <dbReference type="ARBA" id="ARBA00022777"/>
    </source>
</evidence>
<dbReference type="PANTHER" id="PTHR43065:SF46">
    <property type="entry name" value="C4-DICARBOXYLATE TRANSPORT SENSOR PROTEIN DCTB"/>
    <property type="match status" value="1"/>
</dbReference>
<dbReference type="PRINTS" id="PR00344">
    <property type="entry name" value="BCTRLSENSOR"/>
</dbReference>
<keyword evidence="12" id="KW-0902">Two-component regulatory system</keyword>
<dbReference type="InterPro" id="IPR003594">
    <property type="entry name" value="HATPase_dom"/>
</dbReference>
<sequence>MSTIMNKQTFLRRPLSDSYHHLPRVLLVTLALSVVLLVLTNRWLTEIQVAQTSEQALQRMGAFKTSLEATIERHTYLPRILASDPRIVNALTTDTAFAPGDARTVGTSRLLQAFNREAQSDEVFLMDEAGMTYWSSNYDTVNSFVGSNYAFRPYFISAMRGEQGFYFAVGATSGEPGLFLTAPVRSDAGVTLGVVVVKIDLRPLERSWANSGDPVWVTDQEGIIFLSSSPQWHYMATRALTDDHLELLANTRQYGSASVKELRRVDEWTSEHWRAFDVGEDALKMAFAGAIEQYPWTMYIHMSMADIRQQVRLKQALLLLVVFVAAGILLYSRERHRRHEAQRALQQANEVLEHRVEERTRDLKEAQLALAQNQKLAALGRMSSAIAHEINQPITALRNYTASSQLLLARNAFDVVQRNLQKMEGLTDRLSALSRQLRVFSGKRNSGSSLVSLHAPVHYALDVLQSRLEEGGIDCQLALGDDQHVQANAMMLEQILVNLLSNAIDAVKDQPEGRIDIALFRSPEGHSTLSIQDNGTGMDTEIQAKVFEPFYTTKSVGDGMGLGLAISYSLAHDMGAELTLSSAPGQGACFTLMFKSSAVSATDASEHDSSSTGHAA</sequence>
<dbReference type="PROSITE" id="PS50109">
    <property type="entry name" value="HIS_KIN"/>
    <property type="match status" value="1"/>
</dbReference>
<feature type="transmembrane region" description="Helical" evidence="15">
    <location>
        <begin position="21"/>
        <end position="44"/>
    </location>
</feature>
<evidence type="ECO:0000313" key="17">
    <source>
        <dbReference type="EMBL" id="MFC3852677.1"/>
    </source>
</evidence>
<keyword evidence="4" id="KW-1003">Cell membrane</keyword>
<dbReference type="InterPro" id="IPR029151">
    <property type="entry name" value="Sensor-like_sf"/>
</dbReference>
<dbReference type="EMBL" id="JBHRYR010000003">
    <property type="protein sequence ID" value="MFC3852677.1"/>
    <property type="molecule type" value="Genomic_DNA"/>
</dbReference>
<evidence type="ECO:0000256" key="15">
    <source>
        <dbReference type="SAM" id="Phobius"/>
    </source>
</evidence>
<evidence type="ECO:0000256" key="3">
    <source>
        <dbReference type="ARBA" id="ARBA00012438"/>
    </source>
</evidence>
<evidence type="ECO:0000259" key="16">
    <source>
        <dbReference type="PROSITE" id="PS50109"/>
    </source>
</evidence>
<comment type="catalytic activity">
    <reaction evidence="1">
        <text>ATP + protein L-histidine = ADP + protein N-phospho-L-histidine.</text>
        <dbReference type="EC" id="2.7.13.3"/>
    </reaction>
</comment>